<keyword evidence="5 8" id="KW-0804">Transcription</keyword>
<dbReference type="GO" id="GO:0003712">
    <property type="term" value="F:transcription coregulator activity"/>
    <property type="evidence" value="ECO:0007669"/>
    <property type="project" value="InterPro"/>
</dbReference>
<dbReference type="Proteomes" id="UP000054567">
    <property type="component" value="Unassembled WGS sequence"/>
</dbReference>
<accession>A0A0J6F420</accession>
<feature type="region of interest" description="Disordered" evidence="9">
    <location>
        <begin position="263"/>
        <end position="330"/>
    </location>
</feature>
<evidence type="ECO:0000256" key="4">
    <source>
        <dbReference type="ARBA" id="ARBA00023015"/>
    </source>
</evidence>
<dbReference type="Pfam" id="PF10018">
    <property type="entry name" value="Med4"/>
    <property type="match status" value="1"/>
</dbReference>
<name>A0A0J6F420_COCPO</name>
<keyword evidence="6 8" id="KW-0539">Nucleus</keyword>
<evidence type="ECO:0000256" key="6">
    <source>
        <dbReference type="ARBA" id="ARBA00023242"/>
    </source>
</evidence>
<evidence type="ECO:0000256" key="1">
    <source>
        <dbReference type="ARBA" id="ARBA00004123"/>
    </source>
</evidence>
<reference evidence="11" key="2">
    <citation type="journal article" date="2009" name="Genome Res.">
        <title>Comparative genomic analyses of the human fungal pathogens Coccidioides and their relatives.</title>
        <authorList>
            <person name="Sharpton T.J."/>
            <person name="Stajich J.E."/>
            <person name="Rounsley S.D."/>
            <person name="Gardner M.J."/>
            <person name="Wortman J.R."/>
            <person name="Jordar V.S."/>
            <person name="Maiti R."/>
            <person name="Kodira C.D."/>
            <person name="Neafsey D.E."/>
            <person name="Zeng Q."/>
            <person name="Hung C.-Y."/>
            <person name="McMahan C."/>
            <person name="Muszewska A."/>
            <person name="Grynberg M."/>
            <person name="Mandel M.A."/>
            <person name="Kellner E.M."/>
            <person name="Barker B.M."/>
            <person name="Galgiani J.N."/>
            <person name="Orbach M.J."/>
            <person name="Kirkland T.N."/>
            <person name="Cole G.T."/>
            <person name="Henn M.R."/>
            <person name="Birren B.W."/>
            <person name="Taylor J.W."/>
        </authorList>
    </citation>
    <scope>NUCLEOTIDE SEQUENCE [LARGE SCALE GENOMIC DNA]</scope>
    <source>
        <strain evidence="11">RMSCC 3488</strain>
    </source>
</reference>
<dbReference type="PANTHER" id="PTHR13208">
    <property type="entry name" value="MEDIATOR OF RNA POLYMERASE II TRANSCRIPTION SUBUNIT 4"/>
    <property type="match status" value="1"/>
</dbReference>
<dbReference type="AlphaFoldDB" id="A0A0J6F420"/>
<gene>
    <name evidence="8" type="primary">MED4</name>
    <name evidence="10" type="ORF">CPAG_00063</name>
</gene>
<dbReference type="GO" id="GO:0016592">
    <property type="term" value="C:mediator complex"/>
    <property type="evidence" value="ECO:0007669"/>
    <property type="project" value="InterPro"/>
</dbReference>
<feature type="compositionally biased region" description="Low complexity" evidence="9">
    <location>
        <begin position="301"/>
        <end position="310"/>
    </location>
</feature>
<evidence type="ECO:0000256" key="3">
    <source>
        <dbReference type="ARBA" id="ARBA00020629"/>
    </source>
</evidence>
<comment type="subunit">
    <text evidence="8">Component of the Mediator complex.</text>
</comment>
<reference evidence="10 11" key="1">
    <citation type="submission" date="2007-06" db="EMBL/GenBank/DDBJ databases">
        <title>The Genome Sequence of Coccidioides posadasii RMSCC_3488.</title>
        <authorList>
            <consortium name="Coccidioides Genome Resources Consortium"/>
            <consortium name="The Broad Institute Genome Sequencing Platform"/>
            <person name="Henn M.R."/>
            <person name="Sykes S."/>
            <person name="Young S."/>
            <person name="Jaffe D."/>
            <person name="Berlin A."/>
            <person name="Alvarez P."/>
            <person name="Butler J."/>
            <person name="Gnerre S."/>
            <person name="Grabherr M."/>
            <person name="Mauceli E."/>
            <person name="Brockman W."/>
            <person name="Kodira C."/>
            <person name="Alvarado L."/>
            <person name="Zeng Q."/>
            <person name="Crawford M."/>
            <person name="Antoine C."/>
            <person name="Devon K."/>
            <person name="Galgiani J."/>
            <person name="Orsborn K."/>
            <person name="Lewis M.L."/>
            <person name="Nusbaum C."/>
            <person name="Galagan J."/>
            <person name="Birren B."/>
        </authorList>
    </citation>
    <scope>NUCLEOTIDE SEQUENCE [LARGE SCALE GENOMIC DNA]</scope>
    <source>
        <strain evidence="10 11">RMSCC 3488</strain>
    </source>
</reference>
<evidence type="ECO:0000256" key="8">
    <source>
        <dbReference type="RuleBase" id="RU364141"/>
    </source>
</evidence>
<dbReference type="GO" id="GO:0006357">
    <property type="term" value="P:regulation of transcription by RNA polymerase II"/>
    <property type="evidence" value="ECO:0007669"/>
    <property type="project" value="InterPro"/>
</dbReference>
<comment type="similarity">
    <text evidence="2 8">Belongs to the Mediator complex subunit 4 family.</text>
</comment>
<feature type="region of interest" description="Disordered" evidence="9">
    <location>
        <begin position="90"/>
        <end position="134"/>
    </location>
</feature>
<keyword evidence="8" id="KW-0010">Activator</keyword>
<reference evidence="11" key="3">
    <citation type="journal article" date="2010" name="Genome Res.">
        <title>Population genomic sequencing of Coccidioides fungi reveals recent hybridization and transposon control.</title>
        <authorList>
            <person name="Neafsey D.E."/>
            <person name="Barker B.M."/>
            <person name="Sharpton T.J."/>
            <person name="Stajich J.E."/>
            <person name="Park D.J."/>
            <person name="Whiston E."/>
            <person name="Hung C.-Y."/>
            <person name="McMahan C."/>
            <person name="White J."/>
            <person name="Sykes S."/>
            <person name="Heiman D."/>
            <person name="Young S."/>
            <person name="Zeng Q."/>
            <person name="Abouelleil A."/>
            <person name="Aftuck L."/>
            <person name="Bessette D."/>
            <person name="Brown A."/>
            <person name="FitzGerald M."/>
            <person name="Lui A."/>
            <person name="Macdonald J.P."/>
            <person name="Priest M."/>
            <person name="Orbach M.J."/>
            <person name="Galgiani J.N."/>
            <person name="Kirkland T.N."/>
            <person name="Cole G.T."/>
            <person name="Birren B.W."/>
            <person name="Henn M.R."/>
            <person name="Taylor J.W."/>
            <person name="Rounsley S.D."/>
        </authorList>
    </citation>
    <scope>NUCLEOTIDE SEQUENCE [LARGE SCALE GENOMIC DNA]</scope>
    <source>
        <strain evidence="11">RMSCC 3488</strain>
    </source>
</reference>
<comment type="subcellular location">
    <subcellularLocation>
        <location evidence="1 8">Nucleus</location>
    </subcellularLocation>
</comment>
<dbReference type="PANTHER" id="PTHR13208:SF2">
    <property type="entry name" value="MEDIATOR OF RNA POLYMERASE II TRANSCRIPTION SUBUNIT 4"/>
    <property type="match status" value="1"/>
</dbReference>
<dbReference type="OrthoDB" id="1929813at2759"/>
<proteinExistence type="inferred from homology"/>
<dbReference type="VEuPathDB" id="FungiDB:CPAG_00063"/>
<evidence type="ECO:0000256" key="5">
    <source>
        <dbReference type="ARBA" id="ARBA00023163"/>
    </source>
</evidence>
<feature type="compositionally biased region" description="Acidic residues" evidence="9">
    <location>
        <begin position="321"/>
        <end position="330"/>
    </location>
</feature>
<evidence type="ECO:0000256" key="2">
    <source>
        <dbReference type="ARBA" id="ARBA00009626"/>
    </source>
</evidence>
<feature type="compositionally biased region" description="Acidic residues" evidence="9">
    <location>
        <begin position="96"/>
        <end position="108"/>
    </location>
</feature>
<feature type="compositionally biased region" description="Polar residues" evidence="9">
    <location>
        <begin position="121"/>
        <end position="130"/>
    </location>
</feature>
<dbReference type="InterPro" id="IPR019258">
    <property type="entry name" value="Mediator_Med4"/>
</dbReference>
<dbReference type="EMBL" id="DS268109">
    <property type="protein sequence ID" value="KMM63709.1"/>
    <property type="molecule type" value="Genomic_DNA"/>
</dbReference>
<evidence type="ECO:0000256" key="7">
    <source>
        <dbReference type="ARBA" id="ARBA00031257"/>
    </source>
</evidence>
<evidence type="ECO:0000256" key="9">
    <source>
        <dbReference type="SAM" id="MobiDB-lite"/>
    </source>
</evidence>
<comment type="function">
    <text evidence="8">Component of the Mediator complex, a coactivator involved in the regulated transcription of nearly all RNA polymerase II-dependent genes. Mediator functions as a bridge to convey information from gene-specific regulatory proteins to the basal RNA polymerase II transcription machinery. Mediator is recruited to promoters by direct interactions with regulatory proteins and serves as a scaffold for the assembly of a functional preinitiation complex with RNA polymerase II and the general transcription factors.</text>
</comment>
<keyword evidence="4 8" id="KW-0805">Transcription regulation</keyword>
<feature type="region of interest" description="Disordered" evidence="9">
    <location>
        <begin position="176"/>
        <end position="196"/>
    </location>
</feature>
<evidence type="ECO:0000313" key="11">
    <source>
        <dbReference type="Proteomes" id="UP000054567"/>
    </source>
</evidence>
<organism evidence="10 11">
    <name type="scientific">Coccidioides posadasii RMSCC 3488</name>
    <dbReference type="NCBI Taxonomy" id="454284"/>
    <lineage>
        <taxon>Eukaryota</taxon>
        <taxon>Fungi</taxon>
        <taxon>Dikarya</taxon>
        <taxon>Ascomycota</taxon>
        <taxon>Pezizomycotina</taxon>
        <taxon>Eurotiomycetes</taxon>
        <taxon>Eurotiomycetidae</taxon>
        <taxon>Onygenales</taxon>
        <taxon>Onygenaceae</taxon>
        <taxon>Coccidioides</taxon>
    </lineage>
</organism>
<sequence>MDTALLTPLSTIEQRLNALISSITSSPTAAGALAATLALLEADDSLTSALETLRTHQANYAKILQLRAEAKSLEERVRDIVREVGKMGDDISALAGDDDKESEKDDEPVTGPRKDGEDTTMGGTATNAEQESLRRRKNEIDYKLLLDFARRISKYNTQTASAATSGAIPTKRSLQNVQEQGREQEQSLQKGTDASGMAEITKQSTIQLDASAESIRQAWLLPYPNDDKIRMGVMGKLQAAVAASGGRDDRDIEREVEKIMLAVEGGTEQTEQTSIEKENAGGGSGQAVQTSGQTAAGGIGAASIGSVAKPPAAPKAKLDLDLYDPDEDEG</sequence>
<dbReference type="GO" id="GO:0070847">
    <property type="term" value="C:core mediator complex"/>
    <property type="evidence" value="ECO:0007669"/>
    <property type="project" value="TreeGrafter"/>
</dbReference>
<evidence type="ECO:0000313" key="10">
    <source>
        <dbReference type="EMBL" id="KMM63709.1"/>
    </source>
</evidence>
<protein>
    <recommendedName>
        <fullName evidence="3 8">Mediator of RNA polymerase II transcription subunit 4</fullName>
    </recommendedName>
    <alternativeName>
        <fullName evidence="7 8">Mediator complex subunit 4</fullName>
    </alternativeName>
</protein>